<dbReference type="Gramene" id="rna34688">
    <property type="protein sequence ID" value="RHN50408.1"/>
    <property type="gene ID" value="gene34688"/>
</dbReference>
<keyword evidence="1" id="KW-0472">Membrane</keyword>
<reference evidence="2 5" key="1">
    <citation type="journal article" date="2011" name="Nature">
        <title>The Medicago genome provides insight into the evolution of rhizobial symbioses.</title>
        <authorList>
            <person name="Young N.D."/>
            <person name="Debelle F."/>
            <person name="Oldroyd G.E."/>
            <person name="Geurts R."/>
            <person name="Cannon S.B."/>
            <person name="Udvardi M.K."/>
            <person name="Benedito V.A."/>
            <person name="Mayer K.F."/>
            <person name="Gouzy J."/>
            <person name="Schoof H."/>
            <person name="Van de Peer Y."/>
            <person name="Proost S."/>
            <person name="Cook D.R."/>
            <person name="Meyers B.C."/>
            <person name="Spannagl M."/>
            <person name="Cheung F."/>
            <person name="De Mita S."/>
            <person name="Krishnakumar V."/>
            <person name="Gundlach H."/>
            <person name="Zhou S."/>
            <person name="Mudge J."/>
            <person name="Bharti A.K."/>
            <person name="Murray J.D."/>
            <person name="Naoumkina M.A."/>
            <person name="Rosen B."/>
            <person name="Silverstein K.A."/>
            <person name="Tang H."/>
            <person name="Rombauts S."/>
            <person name="Zhao P.X."/>
            <person name="Zhou P."/>
            <person name="Barbe V."/>
            <person name="Bardou P."/>
            <person name="Bechner M."/>
            <person name="Bellec A."/>
            <person name="Berger A."/>
            <person name="Berges H."/>
            <person name="Bidwell S."/>
            <person name="Bisseling T."/>
            <person name="Choisne N."/>
            <person name="Couloux A."/>
            <person name="Denny R."/>
            <person name="Deshpande S."/>
            <person name="Dai X."/>
            <person name="Doyle J.J."/>
            <person name="Dudez A.M."/>
            <person name="Farmer A.D."/>
            <person name="Fouteau S."/>
            <person name="Franken C."/>
            <person name="Gibelin C."/>
            <person name="Gish J."/>
            <person name="Goldstein S."/>
            <person name="Gonzalez A.J."/>
            <person name="Green P.J."/>
            <person name="Hallab A."/>
            <person name="Hartog M."/>
            <person name="Hua A."/>
            <person name="Humphray S.J."/>
            <person name="Jeong D.H."/>
            <person name="Jing Y."/>
            <person name="Jocker A."/>
            <person name="Kenton S.M."/>
            <person name="Kim D.J."/>
            <person name="Klee K."/>
            <person name="Lai H."/>
            <person name="Lang C."/>
            <person name="Lin S."/>
            <person name="Macmil S.L."/>
            <person name="Magdelenat G."/>
            <person name="Matthews L."/>
            <person name="McCorrison J."/>
            <person name="Monaghan E.L."/>
            <person name="Mun J.H."/>
            <person name="Najar F.Z."/>
            <person name="Nicholson C."/>
            <person name="Noirot C."/>
            <person name="O'Bleness M."/>
            <person name="Paule C.R."/>
            <person name="Poulain J."/>
            <person name="Prion F."/>
            <person name="Qin B."/>
            <person name="Qu C."/>
            <person name="Retzel E.F."/>
            <person name="Riddle C."/>
            <person name="Sallet E."/>
            <person name="Samain S."/>
            <person name="Samson N."/>
            <person name="Sanders I."/>
            <person name="Saurat O."/>
            <person name="Scarpelli C."/>
            <person name="Schiex T."/>
            <person name="Segurens B."/>
            <person name="Severin A.J."/>
            <person name="Sherrier D.J."/>
            <person name="Shi R."/>
            <person name="Sims S."/>
            <person name="Singer S.R."/>
            <person name="Sinharoy S."/>
            <person name="Sterck L."/>
            <person name="Viollet A."/>
            <person name="Wang B.B."/>
            <person name="Wang K."/>
            <person name="Wang M."/>
            <person name="Wang X."/>
            <person name="Warfsmann J."/>
            <person name="Weissenbach J."/>
            <person name="White D.D."/>
            <person name="White J.D."/>
            <person name="Wiley G.B."/>
            <person name="Wincker P."/>
            <person name="Xing Y."/>
            <person name="Yang L."/>
            <person name="Yao Z."/>
            <person name="Ying F."/>
            <person name="Zhai J."/>
            <person name="Zhou L."/>
            <person name="Zuber A."/>
            <person name="Denarie J."/>
            <person name="Dixon R.A."/>
            <person name="May G.D."/>
            <person name="Schwartz D.C."/>
            <person name="Rogers J."/>
            <person name="Quetier F."/>
            <person name="Town C.D."/>
            <person name="Roe B.A."/>
        </authorList>
    </citation>
    <scope>NUCLEOTIDE SEQUENCE [LARGE SCALE GENOMIC DNA]</scope>
    <source>
        <strain evidence="2">A17</strain>
        <strain evidence="4 5">cv. Jemalong A17</strain>
    </source>
</reference>
<dbReference type="EMBL" id="PSQE01000006">
    <property type="protein sequence ID" value="RHN50408.1"/>
    <property type="molecule type" value="Genomic_DNA"/>
</dbReference>
<evidence type="ECO:0000313" key="4">
    <source>
        <dbReference type="EnsemblPlants" id="KEH25325"/>
    </source>
</evidence>
<dbReference type="Proteomes" id="UP000002051">
    <property type="component" value="Chromosome 6"/>
</dbReference>
<accession>A0A072UHQ8</accession>
<name>A0A072UHQ8_MEDTR</name>
<proteinExistence type="predicted"/>
<reference evidence="4" key="3">
    <citation type="submission" date="2015-04" db="UniProtKB">
        <authorList>
            <consortium name="EnsemblPlants"/>
        </authorList>
    </citation>
    <scope>IDENTIFICATION</scope>
    <source>
        <strain evidence="4">cv. Jemalong A17</strain>
    </source>
</reference>
<dbReference type="AlphaFoldDB" id="A0A072UHQ8"/>
<reference evidence="6" key="4">
    <citation type="journal article" date="2018" name="Nat. Plants">
        <title>Whole-genome landscape of Medicago truncatula symbiotic genes.</title>
        <authorList>
            <person name="Pecrix Y."/>
            <person name="Staton S.E."/>
            <person name="Sallet E."/>
            <person name="Lelandais-Briere C."/>
            <person name="Moreau S."/>
            <person name="Carrere S."/>
            <person name="Blein T."/>
            <person name="Jardinaud M.F."/>
            <person name="Latrasse D."/>
            <person name="Zouine M."/>
            <person name="Zahm M."/>
            <person name="Kreplak J."/>
            <person name="Mayjonade B."/>
            <person name="Satge C."/>
            <person name="Perez M."/>
            <person name="Cauet S."/>
            <person name="Marande W."/>
            <person name="Chantry-Darmon C."/>
            <person name="Lopez-Roques C."/>
            <person name="Bouchez O."/>
            <person name="Berard A."/>
            <person name="Debelle F."/>
            <person name="Munos S."/>
            <person name="Bendahmane A."/>
            <person name="Berges H."/>
            <person name="Niebel A."/>
            <person name="Buitink J."/>
            <person name="Frugier F."/>
            <person name="Benhamed M."/>
            <person name="Crespi M."/>
            <person name="Gouzy J."/>
            <person name="Gamas P."/>
        </authorList>
    </citation>
    <scope>NUCLEOTIDE SEQUENCE [LARGE SCALE GENOMIC DNA]</scope>
    <source>
        <strain evidence="6">cv. Jemalong A17</strain>
    </source>
</reference>
<organism evidence="2 5">
    <name type="scientific">Medicago truncatula</name>
    <name type="common">Barrel medic</name>
    <name type="synonym">Medicago tribuloides</name>
    <dbReference type="NCBI Taxonomy" id="3880"/>
    <lineage>
        <taxon>Eukaryota</taxon>
        <taxon>Viridiplantae</taxon>
        <taxon>Streptophyta</taxon>
        <taxon>Embryophyta</taxon>
        <taxon>Tracheophyta</taxon>
        <taxon>Spermatophyta</taxon>
        <taxon>Magnoliopsida</taxon>
        <taxon>eudicotyledons</taxon>
        <taxon>Gunneridae</taxon>
        <taxon>Pentapetalae</taxon>
        <taxon>rosids</taxon>
        <taxon>fabids</taxon>
        <taxon>Fabales</taxon>
        <taxon>Fabaceae</taxon>
        <taxon>Papilionoideae</taxon>
        <taxon>50 kb inversion clade</taxon>
        <taxon>NPAAA clade</taxon>
        <taxon>Hologalegina</taxon>
        <taxon>IRL clade</taxon>
        <taxon>Trifolieae</taxon>
        <taxon>Medicago</taxon>
    </lineage>
</organism>
<evidence type="ECO:0000256" key="1">
    <source>
        <dbReference type="SAM" id="Phobius"/>
    </source>
</evidence>
<keyword evidence="5" id="KW-1185">Reference proteome</keyword>
<gene>
    <name evidence="2" type="ordered locus">MTR_6g017210</name>
    <name evidence="3" type="ORF">MtrunA17_Chr6g0457081</name>
</gene>
<keyword evidence="1 2" id="KW-0812">Transmembrane</keyword>
<dbReference type="EMBL" id="CM001222">
    <property type="protein sequence ID" value="KEH25325.1"/>
    <property type="molecule type" value="Genomic_DNA"/>
</dbReference>
<keyword evidence="1" id="KW-1133">Transmembrane helix</keyword>
<evidence type="ECO:0000313" key="6">
    <source>
        <dbReference type="Proteomes" id="UP000265566"/>
    </source>
</evidence>
<evidence type="ECO:0000313" key="5">
    <source>
        <dbReference type="Proteomes" id="UP000002051"/>
    </source>
</evidence>
<feature type="transmembrane region" description="Helical" evidence="1">
    <location>
        <begin position="30"/>
        <end position="49"/>
    </location>
</feature>
<reference evidence="2 5" key="2">
    <citation type="journal article" date="2014" name="BMC Genomics">
        <title>An improved genome release (version Mt4.0) for the model legume Medicago truncatula.</title>
        <authorList>
            <person name="Tang H."/>
            <person name="Krishnakumar V."/>
            <person name="Bidwell S."/>
            <person name="Rosen B."/>
            <person name="Chan A."/>
            <person name="Zhou S."/>
            <person name="Gentzbittel L."/>
            <person name="Childs K.L."/>
            <person name="Yandell M."/>
            <person name="Gundlach H."/>
            <person name="Mayer K.F."/>
            <person name="Schwartz D.C."/>
            <person name="Town C.D."/>
        </authorList>
    </citation>
    <scope>GENOME REANNOTATION</scope>
    <source>
        <strain evidence="2">A17</strain>
        <strain evidence="4 5">cv. Jemalong A17</strain>
    </source>
</reference>
<dbReference type="EnsemblPlants" id="KEH25325">
    <property type="protein sequence ID" value="KEH25325"/>
    <property type="gene ID" value="MTR_6g017210"/>
</dbReference>
<evidence type="ECO:0000313" key="2">
    <source>
        <dbReference type="EMBL" id="KEH25325.1"/>
    </source>
</evidence>
<evidence type="ECO:0000313" key="3">
    <source>
        <dbReference type="EMBL" id="RHN50408.1"/>
    </source>
</evidence>
<sequence>MFCLPCPDFFSPSTLADMLGVSNVFLDAELFLLLFFHSNMLGVLAFGVVSRPFTRAMSLTTTSEPTEGISSLLTMRFSNFEDSRTIGILSVSGVDSKDDLCFELCCQTYCSYVLPLIYSSKFVHLN</sequence>
<dbReference type="Proteomes" id="UP000265566">
    <property type="component" value="Chromosome 6"/>
</dbReference>
<protein>
    <submittedName>
        <fullName evidence="2">Transmembrane protein, putative</fullName>
    </submittedName>
</protein>
<dbReference type="HOGENOM" id="CLU_1984913_0_0_1"/>
<reference evidence="3" key="5">
    <citation type="journal article" date="2018" name="Nat. Plants">
        <title>Whole-genome landscape of Medicago truncatula symbiotic genes.</title>
        <authorList>
            <person name="Pecrix Y."/>
            <person name="Gamas P."/>
            <person name="Carrere S."/>
        </authorList>
    </citation>
    <scope>NUCLEOTIDE SEQUENCE</scope>
    <source>
        <tissue evidence="3">Leaves</tissue>
    </source>
</reference>